<proteinExistence type="predicted"/>
<comment type="caution">
    <text evidence="1">The sequence shown here is derived from an EMBL/GenBank/DDBJ whole genome shotgun (WGS) entry which is preliminary data.</text>
</comment>
<evidence type="ECO:0000313" key="2">
    <source>
        <dbReference type="Proteomes" id="UP001145742"/>
    </source>
</evidence>
<accession>A0ABQ9DQZ6</accession>
<reference evidence="1" key="1">
    <citation type="submission" date="2019-10" db="EMBL/GenBank/DDBJ databases">
        <authorList>
            <person name="Soares A.E.R."/>
            <person name="Aleixo A."/>
            <person name="Schneider P."/>
            <person name="Miyaki C.Y."/>
            <person name="Schneider M.P."/>
            <person name="Mello C."/>
            <person name="Vasconcelos A.T.R."/>
        </authorList>
    </citation>
    <scope>NUCLEOTIDE SEQUENCE</scope>
    <source>
        <tissue evidence="1">Muscle</tissue>
    </source>
</reference>
<evidence type="ECO:0000313" key="1">
    <source>
        <dbReference type="EMBL" id="KAJ7424000.1"/>
    </source>
</evidence>
<name>A0ABQ9DQZ6_9PASS</name>
<protein>
    <submittedName>
        <fullName evidence="1">Uncharacterized protein</fullName>
    </submittedName>
</protein>
<organism evidence="1 2">
    <name type="scientific">Willisornis vidua</name>
    <name type="common">Xingu scale-backed antbird</name>
    <dbReference type="NCBI Taxonomy" id="1566151"/>
    <lineage>
        <taxon>Eukaryota</taxon>
        <taxon>Metazoa</taxon>
        <taxon>Chordata</taxon>
        <taxon>Craniata</taxon>
        <taxon>Vertebrata</taxon>
        <taxon>Euteleostomi</taxon>
        <taxon>Archelosauria</taxon>
        <taxon>Archosauria</taxon>
        <taxon>Dinosauria</taxon>
        <taxon>Saurischia</taxon>
        <taxon>Theropoda</taxon>
        <taxon>Coelurosauria</taxon>
        <taxon>Aves</taxon>
        <taxon>Neognathae</taxon>
        <taxon>Neoaves</taxon>
        <taxon>Telluraves</taxon>
        <taxon>Australaves</taxon>
        <taxon>Passeriformes</taxon>
        <taxon>Thamnophilidae</taxon>
        <taxon>Willisornis</taxon>
    </lineage>
</organism>
<keyword evidence="2" id="KW-1185">Reference proteome</keyword>
<dbReference type="EMBL" id="WHWB01032762">
    <property type="protein sequence ID" value="KAJ7424000.1"/>
    <property type="molecule type" value="Genomic_DNA"/>
</dbReference>
<gene>
    <name evidence="1" type="ORF">WISP_30893</name>
</gene>
<sequence length="265" mass="28858">MSGLIPAYYKMGNGNKKLEVPLCEAGNASPPAPLTQECEARLITTASHNTTSVVSACLDTLSQLRKKPYTSDGLEKGYPGQYANPLSPFGMNGFLVAVPLRALGHQWCRFALSLHKREGKTATVSQWLFCGTSKQGDKDKKPLCSRDTRRPCAGMARREPRMHVGLIGYESMEGEWRQHHAVGVAGQVPIPASSMDQLGLSSILASSPNSGHGLSCKQSTWKMEGKMGHVSYTKLSGITSNPDIHRFSRDLLYHQGVLEQDTDLG</sequence>
<dbReference type="Proteomes" id="UP001145742">
    <property type="component" value="Unassembled WGS sequence"/>
</dbReference>